<name>A0A6J4VMX1_9BACT</name>
<feature type="non-terminal residue" evidence="1">
    <location>
        <position position="35"/>
    </location>
</feature>
<protein>
    <submittedName>
        <fullName evidence="1">Uncharacterized protein</fullName>
    </submittedName>
</protein>
<dbReference type="EMBL" id="CADCWL010000241">
    <property type="protein sequence ID" value="CAA9583522.1"/>
    <property type="molecule type" value="Genomic_DNA"/>
</dbReference>
<sequence length="35" mass="3512">MTGTTAGSNTVEYLWVGVGGLLGANARFAVGRLTA</sequence>
<accession>A0A6J4VMX1</accession>
<gene>
    <name evidence="1" type="ORF">AVDCRST_MAG19-4417</name>
</gene>
<proteinExistence type="predicted"/>
<organism evidence="1">
    <name type="scientific">uncultured Thermomicrobiales bacterium</name>
    <dbReference type="NCBI Taxonomy" id="1645740"/>
    <lineage>
        <taxon>Bacteria</taxon>
        <taxon>Pseudomonadati</taxon>
        <taxon>Thermomicrobiota</taxon>
        <taxon>Thermomicrobia</taxon>
        <taxon>Thermomicrobiales</taxon>
        <taxon>environmental samples</taxon>
    </lineage>
</organism>
<evidence type="ECO:0000313" key="1">
    <source>
        <dbReference type="EMBL" id="CAA9583522.1"/>
    </source>
</evidence>
<reference evidence="1" key="1">
    <citation type="submission" date="2020-02" db="EMBL/GenBank/DDBJ databases">
        <authorList>
            <person name="Meier V. D."/>
        </authorList>
    </citation>
    <scope>NUCLEOTIDE SEQUENCE</scope>
    <source>
        <strain evidence="1">AVDCRST_MAG19</strain>
    </source>
</reference>
<dbReference type="AlphaFoldDB" id="A0A6J4VMX1"/>